<comment type="caution">
    <text evidence="6">The sequence shown here is derived from an EMBL/GenBank/DDBJ whole genome shotgun (WGS) entry which is preliminary data.</text>
</comment>
<dbReference type="GO" id="GO:0016887">
    <property type="term" value="F:ATP hydrolysis activity"/>
    <property type="evidence" value="ECO:0007669"/>
    <property type="project" value="InterPro"/>
</dbReference>
<dbReference type="GO" id="GO:0005524">
    <property type="term" value="F:ATP binding"/>
    <property type="evidence" value="ECO:0007669"/>
    <property type="project" value="UniProtKB-KW"/>
</dbReference>
<dbReference type="InterPro" id="IPR050221">
    <property type="entry name" value="26S_Proteasome_ATPase"/>
</dbReference>
<comment type="similarity">
    <text evidence="1">Belongs to the AAA ATPase family.</text>
</comment>
<feature type="domain" description="AAA+ ATPase" evidence="5">
    <location>
        <begin position="391"/>
        <end position="525"/>
    </location>
</feature>
<proteinExistence type="inferred from homology"/>
<keyword evidence="7" id="KW-1185">Reference proteome</keyword>
<dbReference type="InterPro" id="IPR003959">
    <property type="entry name" value="ATPase_AAA_core"/>
</dbReference>
<evidence type="ECO:0000313" key="7">
    <source>
        <dbReference type="Proteomes" id="UP000007264"/>
    </source>
</evidence>
<name>I0YTA1_COCSC</name>
<organism evidence="6 7">
    <name type="scientific">Coccomyxa subellipsoidea (strain C-169)</name>
    <name type="common">Green microalga</name>
    <dbReference type="NCBI Taxonomy" id="574566"/>
    <lineage>
        <taxon>Eukaryota</taxon>
        <taxon>Viridiplantae</taxon>
        <taxon>Chlorophyta</taxon>
        <taxon>core chlorophytes</taxon>
        <taxon>Trebouxiophyceae</taxon>
        <taxon>Trebouxiophyceae incertae sedis</taxon>
        <taxon>Coccomyxaceae</taxon>
        <taxon>Coccomyxa</taxon>
        <taxon>Coccomyxa subellipsoidea</taxon>
    </lineage>
</organism>
<dbReference type="EMBL" id="AGSI01000012">
    <property type="protein sequence ID" value="EIE21620.1"/>
    <property type="molecule type" value="Genomic_DNA"/>
</dbReference>
<dbReference type="Proteomes" id="UP000007264">
    <property type="component" value="Unassembled WGS sequence"/>
</dbReference>
<keyword evidence="2" id="KW-0547">Nucleotide-binding</keyword>
<feature type="region of interest" description="Disordered" evidence="4">
    <location>
        <begin position="289"/>
        <end position="324"/>
    </location>
</feature>
<dbReference type="RefSeq" id="XP_005646164.1">
    <property type="nucleotide sequence ID" value="XM_005646107.1"/>
</dbReference>
<dbReference type="SUPFAM" id="SSF52540">
    <property type="entry name" value="P-loop containing nucleoside triphosphate hydrolases"/>
    <property type="match status" value="1"/>
</dbReference>
<dbReference type="KEGG" id="csl:COCSUDRAFT_66980"/>
<dbReference type="GeneID" id="17039604"/>
<gene>
    <name evidence="6" type="ORF">COCSUDRAFT_66980</name>
</gene>
<keyword evidence="3" id="KW-0067">ATP-binding</keyword>
<evidence type="ECO:0000259" key="5">
    <source>
        <dbReference type="SMART" id="SM00382"/>
    </source>
</evidence>
<dbReference type="Pfam" id="PF00004">
    <property type="entry name" value="AAA"/>
    <property type="match status" value="1"/>
</dbReference>
<evidence type="ECO:0000256" key="1">
    <source>
        <dbReference type="ARBA" id="ARBA00006914"/>
    </source>
</evidence>
<sequence length="616" mass="67355">MKTIASRCSRLLHGKLSLMKAPDASVCAVTTSAVERLRIGYEDRGKWAFPLLGFAGLALGCSAAACEADPDALAAKDRLSILQAWEAVDQDLHRDEAVLPLRHIASRPTPPTVRCSPGQLVVRFPVRQGVDLYSVMNEIASAFTSKCTPGEEGNSHVVSKITEDDAWHVFHFECDAPGGPAHGLQARVLAPKRRHGSAEVEFQTQGSLTDTELDIITAAMRAANAFVNKVEQGYNTVDVWGSEMNEVREGVAGLFRELERSFSFGIGMLPGIERHMAREMQRIFDTGETGEALPAPRQSIPIGPQEHSAAQAKTAGEDANKGYGSAEAAEAADRLLQLGVTEPDGYLIFFRTGYEDEKRTIEDTVLLALLHPEVYDEVAKGTRQREAGSTRPRAVLFQGPPGCGKTTSAKVIASQAAVPLVYVPLEAVASKWYGESERNLSEIFKAAEDLGGAIIFLDEIDSLATQRSSEMHEATRRLLGVLLRQMDGFGPQSKSVIIGATNRRQDLDPALLSRFDAAVDFGYPDQQQQILKQLARHLSDDELAELAELTGTGNISGRDLRDIAEQTERAWASKIVRGEIPKGQLPTVEDYKEFVARRMKEKKGPLMIKNIMPSFY</sequence>
<dbReference type="AlphaFoldDB" id="I0YTA1"/>
<dbReference type="PANTHER" id="PTHR23073">
    <property type="entry name" value="26S PROTEASOME REGULATORY SUBUNIT"/>
    <property type="match status" value="1"/>
</dbReference>
<accession>I0YTA1</accession>
<evidence type="ECO:0000256" key="4">
    <source>
        <dbReference type="SAM" id="MobiDB-lite"/>
    </source>
</evidence>
<evidence type="ECO:0000256" key="2">
    <source>
        <dbReference type="ARBA" id="ARBA00022741"/>
    </source>
</evidence>
<dbReference type="Gene3D" id="3.40.50.300">
    <property type="entry name" value="P-loop containing nucleotide triphosphate hydrolases"/>
    <property type="match status" value="1"/>
</dbReference>
<protein>
    <submittedName>
        <fullName evidence="6">AAA-domain-containing protein</fullName>
    </submittedName>
</protein>
<dbReference type="STRING" id="574566.I0YTA1"/>
<dbReference type="InterPro" id="IPR027417">
    <property type="entry name" value="P-loop_NTPase"/>
</dbReference>
<dbReference type="SMART" id="SM00382">
    <property type="entry name" value="AAA"/>
    <property type="match status" value="1"/>
</dbReference>
<dbReference type="eggNOG" id="KOG0730">
    <property type="taxonomic scope" value="Eukaryota"/>
</dbReference>
<evidence type="ECO:0000313" key="6">
    <source>
        <dbReference type="EMBL" id="EIE21620.1"/>
    </source>
</evidence>
<dbReference type="OrthoDB" id="5925at2759"/>
<dbReference type="InterPro" id="IPR003593">
    <property type="entry name" value="AAA+_ATPase"/>
</dbReference>
<dbReference type="CDD" id="cd19481">
    <property type="entry name" value="RecA-like_protease"/>
    <property type="match status" value="1"/>
</dbReference>
<evidence type="ECO:0000256" key="3">
    <source>
        <dbReference type="ARBA" id="ARBA00022840"/>
    </source>
</evidence>
<reference evidence="6 7" key="1">
    <citation type="journal article" date="2012" name="Genome Biol.">
        <title>The genome of the polar eukaryotic microalga coccomyxa subellipsoidea reveals traits of cold adaptation.</title>
        <authorList>
            <person name="Blanc G."/>
            <person name="Agarkova I."/>
            <person name="Grimwood J."/>
            <person name="Kuo A."/>
            <person name="Brueggeman A."/>
            <person name="Dunigan D."/>
            <person name="Gurnon J."/>
            <person name="Ladunga I."/>
            <person name="Lindquist E."/>
            <person name="Lucas S."/>
            <person name="Pangilinan J."/>
            <person name="Proschold T."/>
            <person name="Salamov A."/>
            <person name="Schmutz J."/>
            <person name="Weeks D."/>
            <person name="Yamada T."/>
            <person name="Claverie J.M."/>
            <person name="Grigoriev I."/>
            <person name="Van Etten J."/>
            <person name="Lomsadze A."/>
            <person name="Borodovsky M."/>
        </authorList>
    </citation>
    <scope>NUCLEOTIDE SEQUENCE [LARGE SCALE GENOMIC DNA]</scope>
    <source>
        <strain evidence="6 7">C-169</strain>
    </source>
</reference>